<keyword evidence="3 5" id="KW-1133">Transmembrane helix</keyword>
<sequence>MPALLERARRLLPGLWAGWLLCVALLATPAVFAQLSGADAGRMVGRMLAQEAYTSLALGVVMVALERVAARRAALAGTGPQFSPGMVLALGALFCTVAGYFAIQPLMPAAKAGQGAFSFGQLHAASAAFFVLKGLLVLALAWRAARPPAH</sequence>
<evidence type="ECO:0000256" key="4">
    <source>
        <dbReference type="ARBA" id="ARBA00023136"/>
    </source>
</evidence>
<keyword evidence="8" id="KW-1185">Reference proteome</keyword>
<dbReference type="AlphaFoldDB" id="A0A437RHF2"/>
<protein>
    <submittedName>
        <fullName evidence="7">DUF4149 domain-containing protein</fullName>
    </submittedName>
</protein>
<name>A0A437RHF2_9BURK</name>
<dbReference type="GO" id="GO:0016020">
    <property type="term" value="C:membrane"/>
    <property type="evidence" value="ECO:0007669"/>
    <property type="project" value="UniProtKB-SubCell"/>
</dbReference>
<feature type="transmembrane region" description="Helical" evidence="5">
    <location>
        <begin position="52"/>
        <end position="70"/>
    </location>
</feature>
<accession>A0A437RHF2</accession>
<evidence type="ECO:0000259" key="6">
    <source>
        <dbReference type="Pfam" id="PF13664"/>
    </source>
</evidence>
<evidence type="ECO:0000256" key="5">
    <source>
        <dbReference type="SAM" id="Phobius"/>
    </source>
</evidence>
<keyword evidence="4 5" id="KW-0472">Membrane</keyword>
<comment type="subcellular location">
    <subcellularLocation>
        <location evidence="1">Membrane</location>
    </subcellularLocation>
</comment>
<evidence type="ECO:0000313" key="8">
    <source>
        <dbReference type="Proteomes" id="UP000285575"/>
    </source>
</evidence>
<organism evidence="7 8">
    <name type="scientific">Rubrivivax rivuli</name>
    <dbReference type="NCBI Taxonomy" id="1862385"/>
    <lineage>
        <taxon>Bacteria</taxon>
        <taxon>Pseudomonadati</taxon>
        <taxon>Pseudomonadota</taxon>
        <taxon>Betaproteobacteria</taxon>
        <taxon>Burkholderiales</taxon>
        <taxon>Sphaerotilaceae</taxon>
        <taxon>Rubrivivax</taxon>
    </lineage>
</organism>
<evidence type="ECO:0000256" key="1">
    <source>
        <dbReference type="ARBA" id="ARBA00004370"/>
    </source>
</evidence>
<evidence type="ECO:0000313" key="7">
    <source>
        <dbReference type="EMBL" id="RVU46196.1"/>
    </source>
</evidence>
<feature type="domain" description="TMEM205-like" evidence="6">
    <location>
        <begin position="11"/>
        <end position="112"/>
    </location>
</feature>
<dbReference type="Proteomes" id="UP000285575">
    <property type="component" value="Unassembled WGS sequence"/>
</dbReference>
<evidence type="ECO:0000256" key="3">
    <source>
        <dbReference type="ARBA" id="ARBA00022989"/>
    </source>
</evidence>
<gene>
    <name evidence="7" type="ORF">EOE66_10075</name>
</gene>
<dbReference type="InterPro" id="IPR025423">
    <property type="entry name" value="TMEM205-like"/>
</dbReference>
<keyword evidence="2 5" id="KW-0812">Transmembrane</keyword>
<evidence type="ECO:0000256" key="2">
    <source>
        <dbReference type="ARBA" id="ARBA00022692"/>
    </source>
</evidence>
<proteinExistence type="predicted"/>
<dbReference type="OrthoDB" id="5797290at2"/>
<dbReference type="Pfam" id="PF13664">
    <property type="entry name" value="DUF4149"/>
    <property type="match status" value="1"/>
</dbReference>
<feature type="transmembrane region" description="Helical" evidence="5">
    <location>
        <begin position="82"/>
        <end position="103"/>
    </location>
</feature>
<comment type="caution">
    <text evidence="7">The sequence shown here is derived from an EMBL/GenBank/DDBJ whole genome shotgun (WGS) entry which is preliminary data.</text>
</comment>
<dbReference type="RefSeq" id="WP_128228562.1">
    <property type="nucleotide sequence ID" value="NZ_SACR01000003.1"/>
</dbReference>
<reference evidence="7 8" key="1">
    <citation type="submission" date="2019-01" db="EMBL/GenBank/DDBJ databases">
        <authorList>
            <person name="Chen W.-M."/>
        </authorList>
    </citation>
    <scope>NUCLEOTIDE SEQUENCE [LARGE SCALE GENOMIC DNA]</scope>
    <source>
        <strain evidence="7 8">KYPY4</strain>
    </source>
</reference>
<feature type="transmembrane region" description="Helical" evidence="5">
    <location>
        <begin position="123"/>
        <end position="142"/>
    </location>
</feature>
<dbReference type="EMBL" id="SACR01000003">
    <property type="protein sequence ID" value="RVU46196.1"/>
    <property type="molecule type" value="Genomic_DNA"/>
</dbReference>